<evidence type="ECO:0008006" key="3">
    <source>
        <dbReference type="Google" id="ProtNLM"/>
    </source>
</evidence>
<dbReference type="EMBL" id="QGNW01001185">
    <property type="protein sequence ID" value="RVW51234.1"/>
    <property type="molecule type" value="Genomic_DNA"/>
</dbReference>
<sequence>MDDMDDMFGAMDDAFDAMDDVFGAMDDAFGAMDDVLMEASSLSRSELLYLFFWGCGIFSTTPSLPSGVKAVGALFCWEDPGGLWMDGDNLEPEPVYCSARWLGGTEGNLPSECQGFVGLLVQGLKNEFLTLLWRLECRKRGKDIIHRGKMSPFLRGTNDKDKRKVVKAFLRLQRADLVCLQKTKCKLMPDLVFSGVYGPVNKSVREALWSELEDIRDCGMILGALVEISMWSDCPTKGETVREFSEDWESHFCGPSQSLLPKPTFDHASILLDGRGIRGRKTPVFFENMWLKVKGFKDLVKNWWTSYNFSGSYSCIIASKLKALKQDLKVWNREVIGNVSLNKIITLSWIGFWDAKERDSGLSLEDSEARRCAVEDFMDGRKLTEGIEIKEGDFSFFQSSRGLRHEDPLSPFPFILSMEALSCIFMAILRVSWLVAEEVIVGKYGEEGGGWCSCASREGYKVGLCKAIRNGWIEFNKKVVFKVGDGRRVQLWKDRWCGEDSLEGAFPSLYSLVYSRDAWVAQLWG</sequence>
<comment type="caution">
    <text evidence="1">The sequence shown here is derived from an EMBL/GenBank/DDBJ whole genome shotgun (WGS) entry which is preliminary data.</text>
</comment>
<proteinExistence type="predicted"/>
<organism evidence="1 2">
    <name type="scientific">Vitis vinifera</name>
    <name type="common">Grape</name>
    <dbReference type="NCBI Taxonomy" id="29760"/>
    <lineage>
        <taxon>Eukaryota</taxon>
        <taxon>Viridiplantae</taxon>
        <taxon>Streptophyta</taxon>
        <taxon>Embryophyta</taxon>
        <taxon>Tracheophyta</taxon>
        <taxon>Spermatophyta</taxon>
        <taxon>Magnoliopsida</taxon>
        <taxon>eudicotyledons</taxon>
        <taxon>Gunneridae</taxon>
        <taxon>Pentapetalae</taxon>
        <taxon>rosids</taxon>
        <taxon>Vitales</taxon>
        <taxon>Vitaceae</taxon>
        <taxon>Viteae</taxon>
        <taxon>Vitis</taxon>
    </lineage>
</organism>
<protein>
    <recommendedName>
        <fullName evidence="3">Reverse transcriptase zinc-binding domain-containing protein</fullName>
    </recommendedName>
</protein>
<gene>
    <name evidence="1" type="ORF">CK203_111840</name>
</gene>
<dbReference type="Proteomes" id="UP000288805">
    <property type="component" value="Unassembled WGS sequence"/>
</dbReference>
<evidence type="ECO:0000313" key="2">
    <source>
        <dbReference type="Proteomes" id="UP000288805"/>
    </source>
</evidence>
<accession>A0A438ETY7</accession>
<dbReference type="AlphaFoldDB" id="A0A438ETY7"/>
<name>A0A438ETY7_VITVI</name>
<evidence type="ECO:0000313" key="1">
    <source>
        <dbReference type="EMBL" id="RVW51234.1"/>
    </source>
</evidence>
<reference evidence="1 2" key="1">
    <citation type="journal article" date="2018" name="PLoS Genet.">
        <title>Population sequencing reveals clonal diversity and ancestral inbreeding in the grapevine cultivar Chardonnay.</title>
        <authorList>
            <person name="Roach M.J."/>
            <person name="Johnson D.L."/>
            <person name="Bohlmann J."/>
            <person name="van Vuuren H.J."/>
            <person name="Jones S.J."/>
            <person name="Pretorius I.S."/>
            <person name="Schmidt S.A."/>
            <person name="Borneman A.R."/>
        </authorList>
    </citation>
    <scope>NUCLEOTIDE SEQUENCE [LARGE SCALE GENOMIC DNA]</scope>
    <source>
        <strain evidence="2">cv. Chardonnay</strain>
        <tissue evidence="1">Leaf</tissue>
    </source>
</reference>